<reference evidence="1" key="1">
    <citation type="submission" date="2020-07" db="EMBL/GenBank/DDBJ databases">
        <title>Multicomponent nature underlies the extraordinary mechanical properties of spider dragline silk.</title>
        <authorList>
            <person name="Kono N."/>
            <person name="Nakamura H."/>
            <person name="Mori M."/>
            <person name="Yoshida Y."/>
            <person name="Ohtoshi R."/>
            <person name="Malay A.D."/>
            <person name="Moran D.A.P."/>
            <person name="Tomita M."/>
            <person name="Numata K."/>
            <person name="Arakawa K."/>
        </authorList>
    </citation>
    <scope>NUCLEOTIDE SEQUENCE</scope>
</reference>
<proteinExistence type="predicted"/>
<name>A0A8X6FQE6_TRICU</name>
<dbReference type="Proteomes" id="UP000887116">
    <property type="component" value="Unassembled WGS sequence"/>
</dbReference>
<organism evidence="1 2">
    <name type="scientific">Trichonephila clavata</name>
    <name type="common">Joro spider</name>
    <name type="synonym">Nephila clavata</name>
    <dbReference type="NCBI Taxonomy" id="2740835"/>
    <lineage>
        <taxon>Eukaryota</taxon>
        <taxon>Metazoa</taxon>
        <taxon>Ecdysozoa</taxon>
        <taxon>Arthropoda</taxon>
        <taxon>Chelicerata</taxon>
        <taxon>Arachnida</taxon>
        <taxon>Araneae</taxon>
        <taxon>Araneomorphae</taxon>
        <taxon>Entelegynae</taxon>
        <taxon>Araneoidea</taxon>
        <taxon>Nephilidae</taxon>
        <taxon>Trichonephila</taxon>
    </lineage>
</organism>
<keyword evidence="2" id="KW-1185">Reference proteome</keyword>
<evidence type="ECO:0000313" key="2">
    <source>
        <dbReference type="Proteomes" id="UP000887116"/>
    </source>
</evidence>
<protein>
    <submittedName>
        <fullName evidence="1">Uncharacterized protein</fullName>
    </submittedName>
</protein>
<accession>A0A8X6FQE6</accession>
<comment type="caution">
    <text evidence="1">The sequence shown here is derived from an EMBL/GenBank/DDBJ whole genome shotgun (WGS) entry which is preliminary data.</text>
</comment>
<dbReference type="EMBL" id="BMAO01033043">
    <property type="protein sequence ID" value="GFQ86632.1"/>
    <property type="molecule type" value="Genomic_DNA"/>
</dbReference>
<sequence length="77" mass="8567">MAAKWSPRTSIEGSRGLDLSLIKYHLDWGSEIMIVFVSVDGFGVLVVTHCIAGDEVLRGSLVSNNNFLINLWLNDFK</sequence>
<dbReference type="AlphaFoldDB" id="A0A8X6FQE6"/>
<gene>
    <name evidence="1" type="ORF">TNCT_348281</name>
</gene>
<evidence type="ECO:0000313" key="1">
    <source>
        <dbReference type="EMBL" id="GFQ86632.1"/>
    </source>
</evidence>